<name>A0A9P5Q2B9_9AGAR</name>
<accession>A0A9P5Q2B9</accession>
<dbReference type="Proteomes" id="UP000772434">
    <property type="component" value="Unassembled WGS sequence"/>
</dbReference>
<comment type="caution">
    <text evidence="1">The sequence shown here is derived from an EMBL/GenBank/DDBJ whole genome shotgun (WGS) entry which is preliminary data.</text>
</comment>
<organism evidence="1 2">
    <name type="scientific">Rhodocollybia butyracea</name>
    <dbReference type="NCBI Taxonomy" id="206335"/>
    <lineage>
        <taxon>Eukaryota</taxon>
        <taxon>Fungi</taxon>
        <taxon>Dikarya</taxon>
        <taxon>Basidiomycota</taxon>
        <taxon>Agaricomycotina</taxon>
        <taxon>Agaricomycetes</taxon>
        <taxon>Agaricomycetidae</taxon>
        <taxon>Agaricales</taxon>
        <taxon>Marasmiineae</taxon>
        <taxon>Omphalotaceae</taxon>
        <taxon>Rhodocollybia</taxon>
    </lineage>
</organism>
<evidence type="ECO:0000313" key="2">
    <source>
        <dbReference type="Proteomes" id="UP000772434"/>
    </source>
</evidence>
<evidence type="ECO:0000313" key="1">
    <source>
        <dbReference type="EMBL" id="KAF9073438.1"/>
    </source>
</evidence>
<protein>
    <submittedName>
        <fullName evidence="1">Uncharacterized protein</fullName>
    </submittedName>
</protein>
<reference evidence="1" key="1">
    <citation type="submission" date="2020-11" db="EMBL/GenBank/DDBJ databases">
        <authorList>
            <consortium name="DOE Joint Genome Institute"/>
            <person name="Ahrendt S."/>
            <person name="Riley R."/>
            <person name="Andreopoulos W."/>
            <person name="Labutti K."/>
            <person name="Pangilinan J."/>
            <person name="Ruiz-Duenas F.J."/>
            <person name="Barrasa J.M."/>
            <person name="Sanchez-Garcia M."/>
            <person name="Camarero S."/>
            <person name="Miyauchi S."/>
            <person name="Serrano A."/>
            <person name="Linde D."/>
            <person name="Babiker R."/>
            <person name="Drula E."/>
            <person name="Ayuso-Fernandez I."/>
            <person name="Pacheco R."/>
            <person name="Padilla G."/>
            <person name="Ferreira P."/>
            <person name="Barriuso J."/>
            <person name="Kellner H."/>
            <person name="Castanera R."/>
            <person name="Alfaro M."/>
            <person name="Ramirez L."/>
            <person name="Pisabarro A.G."/>
            <person name="Kuo A."/>
            <person name="Tritt A."/>
            <person name="Lipzen A."/>
            <person name="He G."/>
            <person name="Yan M."/>
            <person name="Ng V."/>
            <person name="Cullen D."/>
            <person name="Martin F."/>
            <person name="Rosso M.-N."/>
            <person name="Henrissat B."/>
            <person name="Hibbett D."/>
            <person name="Martinez A.T."/>
            <person name="Grigoriev I.V."/>
        </authorList>
    </citation>
    <scope>NUCLEOTIDE SEQUENCE</scope>
    <source>
        <strain evidence="1">AH 40177</strain>
    </source>
</reference>
<proteinExistence type="predicted"/>
<dbReference type="AlphaFoldDB" id="A0A9P5Q2B9"/>
<sequence>MQAPPKQRVRISEFDSRTQRDAFTVSLEGLKGVSIVLRLMHNGFYLSLYSGIPVH</sequence>
<gene>
    <name evidence="1" type="ORF">BDP27DRAFT_1318903</name>
</gene>
<dbReference type="OrthoDB" id="2160599at2759"/>
<keyword evidence="2" id="KW-1185">Reference proteome</keyword>
<dbReference type="EMBL" id="JADNRY010000018">
    <property type="protein sequence ID" value="KAF9073438.1"/>
    <property type="molecule type" value="Genomic_DNA"/>
</dbReference>